<feature type="compositionally biased region" description="Polar residues" evidence="7">
    <location>
        <begin position="287"/>
        <end position="300"/>
    </location>
</feature>
<organism evidence="9 10">
    <name type="scientific">Ascoidea rubescens DSM 1968</name>
    <dbReference type="NCBI Taxonomy" id="1344418"/>
    <lineage>
        <taxon>Eukaryota</taxon>
        <taxon>Fungi</taxon>
        <taxon>Dikarya</taxon>
        <taxon>Ascomycota</taxon>
        <taxon>Saccharomycotina</taxon>
        <taxon>Saccharomycetes</taxon>
        <taxon>Ascoideaceae</taxon>
        <taxon>Ascoidea</taxon>
    </lineage>
</organism>
<keyword evidence="6" id="KW-0539">Nucleus</keyword>
<dbReference type="PROSITE" id="PS50048">
    <property type="entry name" value="ZN2_CY6_FUNGAL_2"/>
    <property type="match status" value="1"/>
</dbReference>
<feature type="domain" description="Zn(2)-C6 fungal-type" evidence="8">
    <location>
        <begin position="106"/>
        <end position="136"/>
    </location>
</feature>
<dbReference type="PROSITE" id="PS00463">
    <property type="entry name" value="ZN2_CY6_FUNGAL_1"/>
    <property type="match status" value="1"/>
</dbReference>
<dbReference type="GO" id="GO:0003677">
    <property type="term" value="F:DNA binding"/>
    <property type="evidence" value="ECO:0007669"/>
    <property type="project" value="UniProtKB-KW"/>
</dbReference>
<dbReference type="GeneID" id="30965168"/>
<dbReference type="PANTHER" id="PTHR36206:SF12">
    <property type="entry name" value="ASPERCRYPTIN BIOSYNTHESIS CLUSTER-SPECIFIC TRANSCRIPTION REGULATOR ATNN-RELATED"/>
    <property type="match status" value="1"/>
</dbReference>
<evidence type="ECO:0000256" key="5">
    <source>
        <dbReference type="ARBA" id="ARBA00023163"/>
    </source>
</evidence>
<feature type="region of interest" description="Disordered" evidence="7">
    <location>
        <begin position="287"/>
        <end position="306"/>
    </location>
</feature>
<dbReference type="SUPFAM" id="SSF57701">
    <property type="entry name" value="Zn2/Cys6 DNA-binding domain"/>
    <property type="match status" value="1"/>
</dbReference>
<reference evidence="10" key="1">
    <citation type="submission" date="2016-05" db="EMBL/GenBank/DDBJ databases">
        <title>Comparative genomics of biotechnologically important yeasts.</title>
        <authorList>
            <consortium name="DOE Joint Genome Institute"/>
            <person name="Riley R."/>
            <person name="Haridas S."/>
            <person name="Wolfe K.H."/>
            <person name="Lopes M.R."/>
            <person name="Hittinger C.T."/>
            <person name="Goker M."/>
            <person name="Salamov A."/>
            <person name="Wisecaver J."/>
            <person name="Long T.M."/>
            <person name="Aerts A.L."/>
            <person name="Barry K."/>
            <person name="Choi C."/>
            <person name="Clum A."/>
            <person name="Coughlan A.Y."/>
            <person name="Deshpande S."/>
            <person name="Douglass A.P."/>
            <person name="Hanson S.J."/>
            <person name="Klenk H.-P."/>
            <person name="Labutti K."/>
            <person name="Lapidus A."/>
            <person name="Lindquist E."/>
            <person name="Lipzen A."/>
            <person name="Meier-Kolthoff J.P."/>
            <person name="Ohm R.A."/>
            <person name="Otillar R.P."/>
            <person name="Pangilinan J."/>
            <person name="Peng Y."/>
            <person name="Rokas A."/>
            <person name="Rosa C.A."/>
            <person name="Scheuner C."/>
            <person name="Sibirny A.A."/>
            <person name="Slot J.C."/>
            <person name="Stielow J.B."/>
            <person name="Sun H."/>
            <person name="Kurtzman C.P."/>
            <person name="Blackwell M."/>
            <person name="Grigoriev I.V."/>
            <person name="Jeffries T.W."/>
        </authorList>
    </citation>
    <scope>NUCLEOTIDE SEQUENCE [LARGE SCALE GENOMIC DNA]</scope>
    <source>
        <strain evidence="10">DSM 1968</strain>
    </source>
</reference>
<evidence type="ECO:0000313" key="9">
    <source>
        <dbReference type="EMBL" id="ODV64487.1"/>
    </source>
</evidence>
<feature type="compositionally biased region" description="Basic and acidic residues" evidence="7">
    <location>
        <begin position="57"/>
        <end position="87"/>
    </location>
</feature>
<keyword evidence="5" id="KW-0804">Transcription</keyword>
<dbReference type="SMART" id="SM00066">
    <property type="entry name" value="GAL4"/>
    <property type="match status" value="1"/>
</dbReference>
<dbReference type="OrthoDB" id="416217at2759"/>
<evidence type="ECO:0000259" key="8">
    <source>
        <dbReference type="PROSITE" id="PS50048"/>
    </source>
</evidence>
<keyword evidence="10" id="KW-1185">Reference proteome</keyword>
<dbReference type="CDD" id="cd00067">
    <property type="entry name" value="GAL4"/>
    <property type="match status" value="1"/>
</dbReference>
<keyword evidence="1" id="KW-0479">Metal-binding</keyword>
<keyword evidence="4" id="KW-0238">DNA-binding</keyword>
<dbReference type="InParanoid" id="A0A1D2VSD9"/>
<evidence type="ECO:0000256" key="4">
    <source>
        <dbReference type="ARBA" id="ARBA00023125"/>
    </source>
</evidence>
<dbReference type="RefSeq" id="XP_020050794.1">
    <property type="nucleotide sequence ID" value="XM_020191532.1"/>
</dbReference>
<evidence type="ECO:0000256" key="1">
    <source>
        <dbReference type="ARBA" id="ARBA00022723"/>
    </source>
</evidence>
<proteinExistence type="predicted"/>
<accession>A0A1D2VSD9</accession>
<evidence type="ECO:0000313" key="10">
    <source>
        <dbReference type="Proteomes" id="UP000095038"/>
    </source>
</evidence>
<keyword evidence="3" id="KW-0805">Transcription regulation</keyword>
<gene>
    <name evidence="9" type="ORF">ASCRUDRAFT_68461</name>
</gene>
<evidence type="ECO:0000256" key="7">
    <source>
        <dbReference type="SAM" id="MobiDB-lite"/>
    </source>
</evidence>
<dbReference type="InterPro" id="IPR036864">
    <property type="entry name" value="Zn2-C6_fun-type_DNA-bd_sf"/>
</dbReference>
<dbReference type="InterPro" id="IPR001138">
    <property type="entry name" value="Zn2Cys6_DnaBD"/>
</dbReference>
<evidence type="ECO:0000256" key="2">
    <source>
        <dbReference type="ARBA" id="ARBA00022833"/>
    </source>
</evidence>
<evidence type="ECO:0000256" key="6">
    <source>
        <dbReference type="ARBA" id="ARBA00023242"/>
    </source>
</evidence>
<dbReference type="Proteomes" id="UP000095038">
    <property type="component" value="Unassembled WGS sequence"/>
</dbReference>
<dbReference type="Pfam" id="PF00172">
    <property type="entry name" value="Zn_clus"/>
    <property type="match status" value="1"/>
</dbReference>
<evidence type="ECO:0000256" key="3">
    <source>
        <dbReference type="ARBA" id="ARBA00023015"/>
    </source>
</evidence>
<protein>
    <recommendedName>
        <fullName evidence="8">Zn(2)-C6 fungal-type domain-containing protein</fullName>
    </recommendedName>
</protein>
<feature type="compositionally biased region" description="Low complexity" evidence="7">
    <location>
        <begin position="1"/>
        <end position="35"/>
    </location>
</feature>
<feature type="region of interest" description="Disordered" evidence="7">
    <location>
        <begin position="1"/>
        <end position="97"/>
    </location>
</feature>
<dbReference type="InterPro" id="IPR052360">
    <property type="entry name" value="Transcr_Regulatory_Proteins"/>
</dbReference>
<dbReference type="Gene3D" id="4.10.240.10">
    <property type="entry name" value="Zn(2)-C6 fungal-type DNA-binding domain"/>
    <property type="match status" value="1"/>
</dbReference>
<dbReference type="PANTHER" id="PTHR36206">
    <property type="entry name" value="ASPERCRYPTIN BIOSYNTHESIS CLUSTER-SPECIFIC TRANSCRIPTION REGULATOR ATNN-RELATED"/>
    <property type="match status" value="1"/>
</dbReference>
<name>A0A1D2VSD9_9ASCO</name>
<dbReference type="GO" id="GO:0008270">
    <property type="term" value="F:zinc ion binding"/>
    <property type="evidence" value="ECO:0007669"/>
    <property type="project" value="InterPro"/>
</dbReference>
<keyword evidence="2" id="KW-0862">Zinc</keyword>
<sequence length="1492" mass="170834">MSNSNSNSSSCSSSSSCSHSNSNSSLSLNKTNKINRTNKNKPNKNDNTDNNINDKNNTNDKKLKNNPKDKDNKEKEKIKITIDKKIPDPPNDPTVVKKKKTRTRNGCLTCRDRHLKCDEAEPICLNCLKTSRKCVRGLRLNFIKCEIFADFKPAYLLSNNYHSNLNLPNLDNLSIENLNDIDTDISVDTLMNQKIDTEIPHNITFNDDSFIDQSITVSSYYLNGFDKYKNYLKYHDEKKLLKSKIEFENDINININNFIKRQEKIKRKFLKKKLKLNQLKNQINKRSSSQINNLLTPSQKSFKRPKMSKSLSVLAVSSTSISTSTSNSTANSTPTPTPNSGIIPLASNSIITSNIDDINNNNFIALSINLHTSDFSSHPSQRLQHQSFQQLQQFQQQPQQHQPNHILQPLSITQSFQHIQPITNLHDQSSAININNNLSLKNINLPDYTSMSFHPAQNQQSSLSYEPQIEDRYQFCSYDHNINLINNYINETDHVSNMNTLTLNQFSQSNNLAYNQLFSNIIDQNNNSNNNNNTNFLSHSDSKSFSDFDYKDGFDIFSDYRFLHGMNENTSFLSSIEKPQDSNIDFQPVQSIQHVQIASSDTATSIFSSVSSLPQSKQFVQQNTLQPQVYNGVAQQVLNESLTANKFFEEDQDIKYSYNNQKSQLSFFMPQQTKIDQSGFINLQNNDFNTLDDNTNNIRMQIKDLPNPSFKSDKDSLLLLGDTVTLTNLSEAKLYSSFIVNSTPFLDLFNDISMFKKIISTLGLLKDIPQANSINCNDKNLLFNSLICCGASCFGFSQSKGLNMDSTMLLYRKLSLNLQMNLFDNFFQKGWSLLSNDFLNSFKNNQNPNLSSLYQQKLEEFIISCSLLLSSNHFNGTSLIKKKLSENLSKIKSINRNANNSLNFLLNPESEIPSIKSIDIKNSTSSLSTPCSSKNRDDFQLYSKLMGFINSNNKDKQVQSFLSNETDLIVSLFNVDILNVTTNKIFCSNDLFYLPSVDNVKYGNQQFYNPSCSTITSSSPSGRTIFDSTSSKGSFSSISQADENTDTKKNILNCNSEETKFATNVDNSLGFGSEFKNTESLDISIMNPLILTGIIKNSLIIKNCLWTIFSIDSVNSLNNYSRQHFNPYIWESFLTKDDVSNDDSELKFKTLSLSDSNEYLDFKSETWFLRKMLLIFSKLFYFKFIIEDKLNSNYTNDLYSLSFSLKKFNISREWEILYNELKGYENRLSLLLQPINICDVIGNSPYKDEVEKFFFLIKFNFNNDKTVLFHILHHLIYLLAEKFLIDDFPSIIDKYQRETSNLNHAGKYSINVNNGKGEKLDDIYSVDIEHFDYEKIRCIEDINGLKSFFRLTTSDKSDGENGADNQCSLAGFYQNAINMKYSSLKTKPFFQELNVDLNSLSNPIACNIRRLISMFLLDRYEYQSKHYENNNYAISKEEENNKSQFMGSDTDSIFDNFNGIFVNLVDWFMMKTDFSQLELDTFHEVLAEKLSS</sequence>
<dbReference type="EMBL" id="KV454475">
    <property type="protein sequence ID" value="ODV64487.1"/>
    <property type="molecule type" value="Genomic_DNA"/>
</dbReference>
<dbReference type="GO" id="GO:0000981">
    <property type="term" value="F:DNA-binding transcription factor activity, RNA polymerase II-specific"/>
    <property type="evidence" value="ECO:0007669"/>
    <property type="project" value="InterPro"/>
</dbReference>